<dbReference type="Gene3D" id="3.40.190.10">
    <property type="entry name" value="Periplasmic binding protein-like II"/>
    <property type="match status" value="1"/>
</dbReference>
<evidence type="ECO:0000256" key="1">
    <source>
        <dbReference type="SAM" id="SignalP"/>
    </source>
</evidence>
<sequence length="599" mass="65407">MTHTTARRGLGRCIVAAVSAVVATAMLLTGCSAAGRSPTGNNAATGRNFGADQSFDLPPKGNFHTLSGVTGSIPTNLGYLNDMIMLPGGIYNWEKQQYYYLLADESSALSPDGLTFNYKVREGLKWSDGSALTAKDVYNTFVMRYAMQQPVFNYIKDIELVDDSNVKFTLNSPAPIAVYWIMRERPASSAQYSAVVEDAAALFKKKAAPDSDEAKALSARIAEVKIDQPIVSGPFTINTSTMTNSQLTLTLNNNGYRADKVGYDTITVHSGSTETITPLVLSGDVHYATDGFPVATTKQFEQQGYTILRPPTYTGPALFFNYNKLPEFKDKRVRQAFAFFLNRNEMGTISLGDSGKGVRYMTGLSDNAIEKWVTPEAASKLTAYDLDEARATQLLQEAGWTKNGNQWVTSEGKPAQYDLVFPGDYVDWAATGQSLAEQASAFGIKITPIGVDSSQQEVDVQGGNFQLAIQAWGASNPFPTDSYNATLINFNYPMLGEGKGTGFGLQVETDVLGSMNLEQEVRDSAFGTPEEQVAKTTRLAQAFNELLPVLPLVERFGNNPVVTNKVAGFPEKSDYYMNSFYSDNFVPVFFYEGMLSPVQ</sequence>
<name>A0A3S4VKX7_9ACTN</name>
<dbReference type="Proteomes" id="UP000273044">
    <property type="component" value="Chromosome"/>
</dbReference>
<gene>
    <name evidence="3" type="primary">gsiB_2</name>
    <name evidence="3" type="ORF">NCTC12967_02748</name>
</gene>
<accession>A0A3S4VKX7</accession>
<organism evidence="3 4">
    <name type="scientific">Arachnia propionica</name>
    <dbReference type="NCBI Taxonomy" id="1750"/>
    <lineage>
        <taxon>Bacteria</taxon>
        <taxon>Bacillati</taxon>
        <taxon>Actinomycetota</taxon>
        <taxon>Actinomycetes</taxon>
        <taxon>Propionibacteriales</taxon>
        <taxon>Propionibacteriaceae</taxon>
        <taxon>Arachnia</taxon>
    </lineage>
</organism>
<dbReference type="InterPro" id="IPR039424">
    <property type="entry name" value="SBP_5"/>
</dbReference>
<dbReference type="EMBL" id="LR134406">
    <property type="protein sequence ID" value="VEH71428.1"/>
    <property type="molecule type" value="Genomic_DNA"/>
</dbReference>
<evidence type="ECO:0000313" key="3">
    <source>
        <dbReference type="EMBL" id="VEH71428.1"/>
    </source>
</evidence>
<evidence type="ECO:0000313" key="4">
    <source>
        <dbReference type="Proteomes" id="UP000273044"/>
    </source>
</evidence>
<feature type="domain" description="Solute-binding protein family 5" evidence="2">
    <location>
        <begin position="99"/>
        <end position="487"/>
    </location>
</feature>
<dbReference type="AlphaFoldDB" id="A0A3S4VKX7"/>
<dbReference type="PANTHER" id="PTHR30290">
    <property type="entry name" value="PERIPLASMIC BINDING COMPONENT OF ABC TRANSPORTER"/>
    <property type="match status" value="1"/>
</dbReference>
<reference evidence="3 4" key="1">
    <citation type="submission" date="2018-12" db="EMBL/GenBank/DDBJ databases">
        <authorList>
            <consortium name="Pathogen Informatics"/>
        </authorList>
    </citation>
    <scope>NUCLEOTIDE SEQUENCE [LARGE SCALE GENOMIC DNA]</scope>
    <source>
        <strain evidence="3 4">NCTC12967</strain>
    </source>
</reference>
<dbReference type="InterPro" id="IPR000914">
    <property type="entry name" value="SBP_5_dom"/>
</dbReference>
<feature type="chain" id="PRO_5039606633" evidence="1">
    <location>
        <begin position="35"/>
        <end position="599"/>
    </location>
</feature>
<dbReference type="GO" id="GO:1904680">
    <property type="term" value="F:peptide transmembrane transporter activity"/>
    <property type="evidence" value="ECO:0007669"/>
    <property type="project" value="TreeGrafter"/>
</dbReference>
<dbReference type="GO" id="GO:0015833">
    <property type="term" value="P:peptide transport"/>
    <property type="evidence" value="ECO:0007669"/>
    <property type="project" value="TreeGrafter"/>
</dbReference>
<feature type="signal peptide" evidence="1">
    <location>
        <begin position="1"/>
        <end position="34"/>
    </location>
</feature>
<dbReference type="SUPFAM" id="SSF53850">
    <property type="entry name" value="Periplasmic binding protein-like II"/>
    <property type="match status" value="1"/>
</dbReference>
<dbReference type="Pfam" id="PF00496">
    <property type="entry name" value="SBP_bac_5"/>
    <property type="match status" value="1"/>
</dbReference>
<keyword evidence="1" id="KW-0732">Signal</keyword>
<dbReference type="Gene3D" id="3.10.105.10">
    <property type="entry name" value="Dipeptide-binding Protein, Domain 3"/>
    <property type="match status" value="1"/>
</dbReference>
<dbReference type="PROSITE" id="PS51257">
    <property type="entry name" value="PROKAR_LIPOPROTEIN"/>
    <property type="match status" value="1"/>
</dbReference>
<evidence type="ECO:0000259" key="2">
    <source>
        <dbReference type="Pfam" id="PF00496"/>
    </source>
</evidence>
<proteinExistence type="predicted"/>
<protein>
    <submittedName>
        <fullName evidence="3">Glutathione-binding protein gsiB</fullName>
    </submittedName>
</protein>
<keyword evidence="4" id="KW-1185">Reference proteome</keyword>